<evidence type="ECO:0000313" key="2">
    <source>
        <dbReference type="EMBL" id="EXX52261.1"/>
    </source>
</evidence>
<feature type="region of interest" description="Disordered" evidence="1">
    <location>
        <begin position="81"/>
        <end position="184"/>
    </location>
</feature>
<feature type="region of interest" description="Disordered" evidence="1">
    <location>
        <begin position="416"/>
        <end position="435"/>
    </location>
</feature>
<organism evidence="2 3">
    <name type="scientific">Rhizophagus irregularis (strain DAOM 197198w)</name>
    <name type="common">Glomus intraradices</name>
    <dbReference type="NCBI Taxonomy" id="1432141"/>
    <lineage>
        <taxon>Eukaryota</taxon>
        <taxon>Fungi</taxon>
        <taxon>Fungi incertae sedis</taxon>
        <taxon>Mucoromycota</taxon>
        <taxon>Glomeromycotina</taxon>
        <taxon>Glomeromycetes</taxon>
        <taxon>Glomerales</taxon>
        <taxon>Glomeraceae</taxon>
        <taxon>Rhizophagus</taxon>
    </lineage>
</organism>
<gene>
    <name evidence="2" type="ORF">RirG_254550</name>
</gene>
<evidence type="ECO:0000256" key="1">
    <source>
        <dbReference type="SAM" id="MobiDB-lite"/>
    </source>
</evidence>
<accession>A0A015JYN7</accession>
<feature type="compositionally biased region" description="Acidic residues" evidence="1">
    <location>
        <begin position="390"/>
        <end position="400"/>
    </location>
</feature>
<feature type="compositionally biased region" description="Acidic residues" evidence="1">
    <location>
        <begin position="416"/>
        <end position="425"/>
    </location>
</feature>
<dbReference type="EMBL" id="JEMT01029330">
    <property type="protein sequence ID" value="EXX52261.1"/>
    <property type="molecule type" value="Genomic_DNA"/>
</dbReference>
<dbReference type="OrthoDB" id="2141344at2759"/>
<keyword evidence="3" id="KW-1185">Reference proteome</keyword>
<sequence length="560" mass="61869">MPPHTSLYYTMPPNTTNSKSTATTANSGTTQMNTSNKSSSTPSKTSRQRRAVSSSYVFAPSWLNLNNNKSGTPTTVLSSAYVSTTEEKSVKEEVKGVGASKKEGLGGIRQSKEGLVKDGSSSLNRSATPLLSTRSKSRDLSSSRSSAFGETENHESSVKLHGRSRSVSQVNQPTSSTSSSFDKNFPTLAKKKQLNLSVDLPAKNVENIWANLEAKSKLLSPTSTPNAEENIKFSIPNIDNEPELERRMSLVPKVESGKLDGKRPKHSIKRKTSRSLSVDSVARGTNGSSVFGFGVGIGIPNGRSLGQTQNARSYLRENTAKPISSQPQRQRAASISASNGIKKISVTTPRMGSFGQSTITGRKSSIGGNSKYLWSNATMGKMGSFKIFTEEEEEEEEEELLNDRKEVNVNDCDHIEEEEEEDEENINNNTGDKKASVKVNQNNYHTDESPSSSPTSSSLEREEKFLLELGWKKPYNKDTDSKEWAITEEEKRFFVNFVRALNGISVSEKNEAEELSYNEINYAKRKWAALLKNFKNMNRDKVFMGCYQSNGKRVTFNDEN</sequence>
<feature type="region of interest" description="Disordered" evidence="1">
    <location>
        <begin position="390"/>
        <end position="410"/>
    </location>
</feature>
<feature type="compositionally biased region" description="Basic and acidic residues" evidence="1">
    <location>
        <begin position="85"/>
        <end position="116"/>
    </location>
</feature>
<dbReference type="HOGENOM" id="CLU_486743_0_0_1"/>
<protein>
    <submittedName>
        <fullName evidence="2">Uncharacterized protein</fullName>
    </submittedName>
</protein>
<dbReference type="AlphaFoldDB" id="A0A015JYN7"/>
<name>A0A015JYN7_RHIIW</name>
<feature type="region of interest" description="Disordered" evidence="1">
    <location>
        <begin position="256"/>
        <end position="280"/>
    </location>
</feature>
<feature type="compositionally biased region" description="Polar residues" evidence="1">
    <location>
        <begin position="165"/>
        <end position="182"/>
    </location>
</feature>
<feature type="compositionally biased region" description="Basic residues" evidence="1">
    <location>
        <begin position="263"/>
        <end position="273"/>
    </location>
</feature>
<feature type="compositionally biased region" description="Basic and acidic residues" evidence="1">
    <location>
        <begin position="401"/>
        <end position="410"/>
    </location>
</feature>
<feature type="region of interest" description="Disordered" evidence="1">
    <location>
        <begin position="1"/>
        <end position="53"/>
    </location>
</feature>
<evidence type="ECO:0000313" key="3">
    <source>
        <dbReference type="Proteomes" id="UP000022910"/>
    </source>
</evidence>
<feature type="compositionally biased region" description="Polar residues" evidence="1">
    <location>
        <begin position="119"/>
        <end position="129"/>
    </location>
</feature>
<feature type="compositionally biased region" description="Low complexity" evidence="1">
    <location>
        <begin position="14"/>
        <end position="45"/>
    </location>
</feature>
<comment type="caution">
    <text evidence="2">The sequence shown here is derived from an EMBL/GenBank/DDBJ whole genome shotgun (WGS) entry which is preliminary data.</text>
</comment>
<dbReference type="Proteomes" id="UP000022910">
    <property type="component" value="Unassembled WGS sequence"/>
</dbReference>
<proteinExistence type="predicted"/>
<reference evidence="2 3" key="1">
    <citation type="submission" date="2014-02" db="EMBL/GenBank/DDBJ databases">
        <title>Single nucleus genome sequencing reveals high similarity among nuclei of an endomycorrhizal fungus.</title>
        <authorList>
            <person name="Lin K."/>
            <person name="Geurts R."/>
            <person name="Zhang Z."/>
            <person name="Limpens E."/>
            <person name="Saunders D.G."/>
            <person name="Mu D."/>
            <person name="Pang E."/>
            <person name="Cao H."/>
            <person name="Cha H."/>
            <person name="Lin T."/>
            <person name="Zhou Q."/>
            <person name="Shang Y."/>
            <person name="Li Y."/>
            <person name="Ivanov S."/>
            <person name="Sharma T."/>
            <person name="Velzen R.V."/>
            <person name="Ruijter N.D."/>
            <person name="Aanen D.K."/>
            <person name="Win J."/>
            <person name="Kamoun S."/>
            <person name="Bisseling T."/>
            <person name="Huang S."/>
        </authorList>
    </citation>
    <scope>NUCLEOTIDE SEQUENCE [LARGE SCALE GENOMIC DNA]</scope>
    <source>
        <strain evidence="3">DAOM197198w</strain>
    </source>
</reference>